<evidence type="ECO:0000256" key="11">
    <source>
        <dbReference type="ARBA" id="ARBA00033036"/>
    </source>
</evidence>
<dbReference type="SUPFAM" id="SSF81631">
    <property type="entry name" value="PAP/OAS1 substrate-binding domain"/>
    <property type="match status" value="1"/>
</dbReference>
<evidence type="ECO:0000256" key="4">
    <source>
        <dbReference type="ARBA" id="ARBA00021679"/>
    </source>
</evidence>
<keyword evidence="9 13" id="KW-0694">RNA-binding</keyword>
<dbReference type="InterPro" id="IPR035979">
    <property type="entry name" value="RBD_domain_sf"/>
</dbReference>
<evidence type="ECO:0000256" key="6">
    <source>
        <dbReference type="ARBA" id="ARBA00022695"/>
    </source>
</evidence>
<proteinExistence type="predicted"/>
<dbReference type="InterPro" id="IPR002058">
    <property type="entry name" value="PAP_assoc"/>
</dbReference>
<keyword evidence="7" id="KW-0479">Metal-binding</keyword>
<dbReference type="GO" id="GO:0003723">
    <property type="term" value="F:RNA binding"/>
    <property type="evidence" value="ECO:0007669"/>
    <property type="project" value="UniProtKB-UniRule"/>
</dbReference>
<dbReference type="Proteomes" id="UP001153636">
    <property type="component" value="Chromosome 18"/>
</dbReference>
<reference evidence="15" key="1">
    <citation type="submission" date="2022-01" db="EMBL/GenBank/DDBJ databases">
        <authorList>
            <person name="King R."/>
        </authorList>
    </citation>
    <scope>NUCLEOTIDE SEQUENCE</scope>
</reference>
<dbReference type="PANTHER" id="PTHR12271:SF127">
    <property type="entry name" value="SPECKLE TARGETED PIP5K1A-REGULATED POLY(A) POLYMERASE"/>
    <property type="match status" value="1"/>
</dbReference>
<comment type="cofactor">
    <cofactor evidence="2">
        <name>Mg(2+)</name>
        <dbReference type="ChEBI" id="CHEBI:18420"/>
    </cofactor>
</comment>
<evidence type="ECO:0000256" key="8">
    <source>
        <dbReference type="ARBA" id="ARBA00022842"/>
    </source>
</evidence>
<evidence type="ECO:0000313" key="15">
    <source>
        <dbReference type="EMBL" id="CAH1105065.1"/>
    </source>
</evidence>
<dbReference type="InterPro" id="IPR054708">
    <property type="entry name" value="MTPAP-like_central"/>
</dbReference>
<dbReference type="EC" id="2.7.7.52" evidence="3"/>
<protein>
    <recommendedName>
        <fullName evidence="4">Speckle targeted PIP5K1A-regulated poly(A) polymerase</fullName>
        <ecNumber evidence="3">2.7.7.52</ecNumber>
    </recommendedName>
    <alternativeName>
        <fullName evidence="10">RNA-binding motif protein 21</fullName>
    </alternativeName>
    <alternativeName>
        <fullName evidence="11">U6 snRNA-specific terminal uridylyltransferase 1</fullName>
    </alternativeName>
</protein>
<sequence length="692" mass="80420">MQNSEMNNKRKEEIFKCDICSVELPSKVCMKEHESGQKHMKLLNAKNERMRVELKCGIFVKGYPYDIGQDVLLEYFSNYGSIVWTHFGHNFLLLDYSDPKAALTVINKQHRIHGRLLIVQYRQLRNQRTNSDVTASQPMSNLEELKTSRFLNHQVQILTQHLQGGMISWTHHSKYQTICRDISCALKPIFPKCATWPFGSTLTGLFFWNSDVDIYISGVRRPNDDDIGYLYRLRSILGSSQYFSNLIVIAHAKIPILKCIHTSTNTNCDINIRNALGVCNSKLISYYIEIDKKIKEMMLVIKYWAKIHRITGQNHLFTNYSLCLMIIFYLQSNPYHLPSIKYLQGNVPSYEPVHERWNGDFERKNVYCPHIRNTSLLDLLDNFFSYYADFDYAKYVICPYVGRPFERKFFQHAEDLPTIFSGYKQYLSVEKNIPFKIGADICVQDPFEHSRNTTPNVSENTLNIFIKFCRHAQKLCKEGESGLLHKMFTESPPNCDVTLLAQANFTQFGVTMGCNLKYLKEKLNAEKSSITIKDLWYESVKNFTLIVLKDFLSLQVDENEASSSKQIKLEGQTDIHSYLNPLIASYKCYGRLNVWHSRKVALKSTDKDLKTLIEKETEVTKQLVELYKNIQTTANIVEFEIVLEKRLEPAQVVFSLTKIASYKKTFKNFGEFLAKKFGSWFELYERDLNASC</sequence>
<dbReference type="Gene3D" id="3.30.460.10">
    <property type="entry name" value="Beta Polymerase, domain 2"/>
    <property type="match status" value="1"/>
</dbReference>
<evidence type="ECO:0000256" key="13">
    <source>
        <dbReference type="PROSITE-ProRule" id="PRU00176"/>
    </source>
</evidence>
<feature type="domain" description="RRM" evidence="14">
    <location>
        <begin position="56"/>
        <end position="131"/>
    </location>
</feature>
<gene>
    <name evidence="15" type="ORF">PSYICH_LOCUS5713</name>
</gene>
<dbReference type="InterPro" id="IPR012677">
    <property type="entry name" value="Nucleotide-bd_a/b_plait_sf"/>
</dbReference>
<dbReference type="Gene3D" id="1.10.1410.10">
    <property type="match status" value="1"/>
</dbReference>
<keyword evidence="8" id="KW-0460">Magnesium</keyword>
<keyword evidence="6" id="KW-0548">Nucleotidyltransferase</keyword>
<keyword evidence="5" id="KW-0808">Transferase</keyword>
<dbReference type="SUPFAM" id="SSF81301">
    <property type="entry name" value="Nucleotidyltransferase"/>
    <property type="match status" value="1"/>
</dbReference>
<evidence type="ECO:0000256" key="3">
    <source>
        <dbReference type="ARBA" id="ARBA00012472"/>
    </source>
</evidence>
<dbReference type="GO" id="GO:0046872">
    <property type="term" value="F:metal ion binding"/>
    <property type="evidence" value="ECO:0007669"/>
    <property type="project" value="UniProtKB-KW"/>
</dbReference>
<dbReference type="GO" id="GO:1990817">
    <property type="term" value="F:poly(A) RNA polymerase activity"/>
    <property type="evidence" value="ECO:0007669"/>
    <property type="project" value="UniProtKB-ARBA"/>
</dbReference>
<dbReference type="PANTHER" id="PTHR12271">
    <property type="entry name" value="POLY A POLYMERASE CID PAP -RELATED"/>
    <property type="match status" value="1"/>
</dbReference>
<dbReference type="AlphaFoldDB" id="A0A9P0GCR1"/>
<dbReference type="Pfam" id="PF22600">
    <property type="entry name" value="MTPAP-like_central"/>
    <property type="match status" value="1"/>
</dbReference>
<dbReference type="Pfam" id="PF03828">
    <property type="entry name" value="PAP_assoc"/>
    <property type="match status" value="1"/>
</dbReference>
<evidence type="ECO:0000256" key="2">
    <source>
        <dbReference type="ARBA" id="ARBA00001946"/>
    </source>
</evidence>
<evidence type="ECO:0000259" key="14">
    <source>
        <dbReference type="PROSITE" id="PS50102"/>
    </source>
</evidence>
<dbReference type="GO" id="GO:0031123">
    <property type="term" value="P:RNA 3'-end processing"/>
    <property type="evidence" value="ECO:0007669"/>
    <property type="project" value="TreeGrafter"/>
</dbReference>
<evidence type="ECO:0000256" key="10">
    <source>
        <dbReference type="ARBA" id="ARBA00030790"/>
    </source>
</evidence>
<dbReference type="OrthoDB" id="407432at2759"/>
<dbReference type="EMBL" id="OV651830">
    <property type="protein sequence ID" value="CAH1105065.1"/>
    <property type="molecule type" value="Genomic_DNA"/>
</dbReference>
<dbReference type="PROSITE" id="PS50102">
    <property type="entry name" value="RRM"/>
    <property type="match status" value="1"/>
</dbReference>
<dbReference type="GO" id="GO:0050265">
    <property type="term" value="F:RNA uridylyltransferase activity"/>
    <property type="evidence" value="ECO:0007669"/>
    <property type="project" value="UniProtKB-EC"/>
</dbReference>
<accession>A0A9P0GCR1</accession>
<evidence type="ECO:0000256" key="7">
    <source>
        <dbReference type="ARBA" id="ARBA00022723"/>
    </source>
</evidence>
<dbReference type="CDD" id="cd05402">
    <property type="entry name" value="NT_PAP_TUTase"/>
    <property type="match status" value="1"/>
</dbReference>
<keyword evidence="16" id="KW-1185">Reference proteome</keyword>
<evidence type="ECO:0000256" key="5">
    <source>
        <dbReference type="ARBA" id="ARBA00022679"/>
    </source>
</evidence>
<dbReference type="Gene3D" id="3.30.160.60">
    <property type="entry name" value="Classic Zinc Finger"/>
    <property type="match status" value="1"/>
</dbReference>
<evidence type="ECO:0000256" key="9">
    <source>
        <dbReference type="ARBA" id="ARBA00022884"/>
    </source>
</evidence>
<evidence type="ECO:0000313" key="16">
    <source>
        <dbReference type="Proteomes" id="UP001153636"/>
    </source>
</evidence>
<dbReference type="Gene3D" id="3.30.70.330">
    <property type="match status" value="1"/>
</dbReference>
<dbReference type="InterPro" id="IPR043519">
    <property type="entry name" value="NT_sf"/>
</dbReference>
<evidence type="ECO:0000256" key="12">
    <source>
        <dbReference type="ARBA" id="ARBA00049105"/>
    </source>
</evidence>
<comment type="catalytic activity">
    <reaction evidence="12">
        <text>RNA(n) + UTP = RNA(n)-3'-uridine ribonucleotide + diphosphate</text>
        <dbReference type="Rhea" id="RHEA:14785"/>
        <dbReference type="Rhea" id="RHEA-COMP:14527"/>
        <dbReference type="Rhea" id="RHEA-COMP:17348"/>
        <dbReference type="ChEBI" id="CHEBI:33019"/>
        <dbReference type="ChEBI" id="CHEBI:46398"/>
        <dbReference type="ChEBI" id="CHEBI:140395"/>
        <dbReference type="ChEBI" id="CHEBI:173116"/>
        <dbReference type="EC" id="2.7.7.52"/>
    </reaction>
</comment>
<organism evidence="15 16">
    <name type="scientific">Psylliodes chrysocephalus</name>
    <dbReference type="NCBI Taxonomy" id="3402493"/>
    <lineage>
        <taxon>Eukaryota</taxon>
        <taxon>Metazoa</taxon>
        <taxon>Ecdysozoa</taxon>
        <taxon>Arthropoda</taxon>
        <taxon>Hexapoda</taxon>
        <taxon>Insecta</taxon>
        <taxon>Pterygota</taxon>
        <taxon>Neoptera</taxon>
        <taxon>Endopterygota</taxon>
        <taxon>Coleoptera</taxon>
        <taxon>Polyphaga</taxon>
        <taxon>Cucujiformia</taxon>
        <taxon>Chrysomeloidea</taxon>
        <taxon>Chrysomelidae</taxon>
        <taxon>Galerucinae</taxon>
        <taxon>Alticini</taxon>
        <taxon>Psylliodes</taxon>
    </lineage>
</organism>
<comment type="cofactor">
    <cofactor evidence="1">
        <name>Mn(2+)</name>
        <dbReference type="ChEBI" id="CHEBI:29035"/>
    </cofactor>
</comment>
<dbReference type="InterPro" id="IPR000504">
    <property type="entry name" value="RRM_dom"/>
</dbReference>
<evidence type="ECO:0000256" key="1">
    <source>
        <dbReference type="ARBA" id="ARBA00001936"/>
    </source>
</evidence>
<name>A0A9P0GCR1_9CUCU</name>
<dbReference type="SUPFAM" id="SSF54928">
    <property type="entry name" value="RNA-binding domain, RBD"/>
    <property type="match status" value="1"/>
</dbReference>